<dbReference type="InterPro" id="IPR058625">
    <property type="entry name" value="MdtA-like_BSH"/>
</dbReference>
<evidence type="ECO:0000313" key="5">
    <source>
        <dbReference type="EMBL" id="SEK68229.1"/>
    </source>
</evidence>
<reference evidence="6" key="1">
    <citation type="submission" date="2016-10" db="EMBL/GenBank/DDBJ databases">
        <authorList>
            <person name="Varghese N."/>
            <person name="Submissions S."/>
        </authorList>
    </citation>
    <scope>NUCLEOTIDE SEQUENCE [LARGE SCALE GENOMIC DNA]</scope>
    <source>
        <strain evidence="6">DSM 17044</strain>
    </source>
</reference>
<evidence type="ECO:0000259" key="4">
    <source>
        <dbReference type="Pfam" id="PF25989"/>
    </source>
</evidence>
<protein>
    <submittedName>
        <fullName evidence="5">RND family efflux transporter, MFP subunit</fullName>
    </submittedName>
</protein>
<keyword evidence="6" id="KW-1185">Reference proteome</keyword>
<evidence type="ECO:0000313" key="6">
    <source>
        <dbReference type="Proteomes" id="UP000182719"/>
    </source>
</evidence>
<evidence type="ECO:0000256" key="1">
    <source>
        <dbReference type="ARBA" id="ARBA00009477"/>
    </source>
</evidence>
<dbReference type="NCBIfam" id="TIGR01730">
    <property type="entry name" value="RND_mfp"/>
    <property type="match status" value="1"/>
</dbReference>
<dbReference type="Proteomes" id="UP000182719">
    <property type="component" value="Unassembled WGS sequence"/>
</dbReference>
<dbReference type="RefSeq" id="WP_245768408.1">
    <property type="nucleotide sequence ID" value="NZ_FOAP01000002.1"/>
</dbReference>
<keyword evidence="2" id="KW-0732">Signal</keyword>
<feature type="signal peptide" evidence="2">
    <location>
        <begin position="1"/>
        <end position="19"/>
    </location>
</feature>
<feature type="domain" description="Multidrug resistance protein MdtA-like barrel-sandwich hybrid" evidence="3">
    <location>
        <begin position="72"/>
        <end position="212"/>
    </location>
</feature>
<feature type="domain" description="YknX-like C-terminal permuted SH3-like" evidence="4">
    <location>
        <begin position="304"/>
        <end position="371"/>
    </location>
</feature>
<sequence>MTKRIGVKAVMAAAMVAVAAGGCSGGASAKAALPAPDATQTSNALGVKAIAPATKLEANVMQATGQLRSKQEATLSARASGPLTRVLVKVGDKVKKGQVLAQLDTDTLHIAVEQAAAARSAAAALLDGATIDVERARKLATSGSLAQSGLDKAEVGFRQAQAQAAQASAAYKNAQQMLKDASIVAPFDGVITARNKNVGDMVNTSTNIFGIVDTEGLEVRVLVPEAIIDRIQQGTVAQGTLNPSGARFEVKVANLGAVIDPQSRTVEVLADVVPGKSEATLRPGALVELDFSAVAGEAAGDQGLFLPAQAVSSKGQQGFVWVVQDGKVQRRDVKVQRVLPGYVRVVEGLSSQEQVVADASLPMKDGTAVRVVQ</sequence>
<name>A0A1H7J0H3_STIAU</name>
<feature type="chain" id="PRO_5010364271" evidence="2">
    <location>
        <begin position="20"/>
        <end position="373"/>
    </location>
</feature>
<evidence type="ECO:0000256" key="2">
    <source>
        <dbReference type="SAM" id="SignalP"/>
    </source>
</evidence>
<dbReference type="Gene3D" id="2.40.50.100">
    <property type="match status" value="1"/>
</dbReference>
<gene>
    <name evidence="5" type="ORF">SAMN05444354_10276</name>
</gene>
<dbReference type="Pfam" id="PF25917">
    <property type="entry name" value="BSH_RND"/>
    <property type="match status" value="1"/>
</dbReference>
<dbReference type="Gene3D" id="2.40.30.170">
    <property type="match status" value="1"/>
</dbReference>
<dbReference type="PROSITE" id="PS51257">
    <property type="entry name" value="PROKAR_LIPOPROTEIN"/>
    <property type="match status" value="1"/>
</dbReference>
<dbReference type="InterPro" id="IPR006143">
    <property type="entry name" value="RND_pump_MFP"/>
</dbReference>
<dbReference type="PANTHER" id="PTHR30469">
    <property type="entry name" value="MULTIDRUG RESISTANCE PROTEIN MDTA"/>
    <property type="match status" value="1"/>
</dbReference>
<dbReference type="Gene3D" id="1.10.287.470">
    <property type="entry name" value="Helix hairpin bin"/>
    <property type="match status" value="1"/>
</dbReference>
<dbReference type="EMBL" id="FOAP01000002">
    <property type="protein sequence ID" value="SEK68229.1"/>
    <property type="molecule type" value="Genomic_DNA"/>
</dbReference>
<evidence type="ECO:0000259" key="3">
    <source>
        <dbReference type="Pfam" id="PF25917"/>
    </source>
</evidence>
<organism evidence="5 6">
    <name type="scientific">Stigmatella aurantiaca</name>
    <dbReference type="NCBI Taxonomy" id="41"/>
    <lineage>
        <taxon>Bacteria</taxon>
        <taxon>Pseudomonadati</taxon>
        <taxon>Myxococcota</taxon>
        <taxon>Myxococcia</taxon>
        <taxon>Myxococcales</taxon>
        <taxon>Cystobacterineae</taxon>
        <taxon>Archangiaceae</taxon>
        <taxon>Stigmatella</taxon>
    </lineage>
</organism>
<dbReference type="GO" id="GO:0015562">
    <property type="term" value="F:efflux transmembrane transporter activity"/>
    <property type="evidence" value="ECO:0007669"/>
    <property type="project" value="TreeGrafter"/>
</dbReference>
<dbReference type="InterPro" id="IPR058637">
    <property type="entry name" value="YknX-like_C"/>
</dbReference>
<dbReference type="Pfam" id="PF25989">
    <property type="entry name" value="YknX_C"/>
    <property type="match status" value="1"/>
</dbReference>
<dbReference type="PANTHER" id="PTHR30469:SF15">
    <property type="entry name" value="HLYD FAMILY OF SECRETION PROTEINS"/>
    <property type="match status" value="1"/>
</dbReference>
<dbReference type="GO" id="GO:1990281">
    <property type="term" value="C:efflux pump complex"/>
    <property type="evidence" value="ECO:0007669"/>
    <property type="project" value="TreeGrafter"/>
</dbReference>
<dbReference type="Gene3D" id="2.40.420.20">
    <property type="match status" value="1"/>
</dbReference>
<dbReference type="SUPFAM" id="SSF111369">
    <property type="entry name" value="HlyD-like secretion proteins"/>
    <property type="match status" value="1"/>
</dbReference>
<comment type="similarity">
    <text evidence="1">Belongs to the membrane fusion protein (MFP) (TC 8.A.1) family.</text>
</comment>
<proteinExistence type="inferred from homology"/>
<accession>A0A1H7J0H3</accession>
<dbReference type="AlphaFoldDB" id="A0A1H7J0H3"/>